<dbReference type="Pfam" id="PF00270">
    <property type="entry name" value="DEAD"/>
    <property type="match status" value="1"/>
</dbReference>
<evidence type="ECO:0000256" key="1">
    <source>
        <dbReference type="ARBA" id="ARBA00022741"/>
    </source>
</evidence>
<dbReference type="PROSITE" id="PS51194">
    <property type="entry name" value="HELICASE_CTER"/>
    <property type="match status" value="1"/>
</dbReference>
<dbReference type="InterPro" id="IPR055369">
    <property type="entry name" value="WH2_Lhr"/>
</dbReference>
<dbReference type="InterPro" id="IPR014001">
    <property type="entry name" value="Helicase_ATP-bd"/>
</dbReference>
<dbReference type="InterPro" id="IPR001650">
    <property type="entry name" value="Helicase_C-like"/>
</dbReference>
<dbReference type="Pfam" id="PF23235">
    <property type="entry name" value="WHD_3rd_Lhr"/>
    <property type="match status" value="1"/>
</dbReference>
<name>A0ABW0HYA0_9BACL</name>
<gene>
    <name evidence="12" type="ORF">ACFPOF_24570</name>
</gene>
<keyword evidence="4 12" id="KW-0347">Helicase</keyword>
<protein>
    <submittedName>
        <fullName evidence="12">DEAD/DEAH box helicase</fullName>
        <ecNumber evidence="12">3.6.4.-</ecNumber>
    </submittedName>
</protein>
<dbReference type="Gene3D" id="3.40.50.300">
    <property type="entry name" value="P-loop containing nucleotide triphosphate hydrolases"/>
    <property type="match status" value="2"/>
</dbReference>
<dbReference type="InterPro" id="IPR011545">
    <property type="entry name" value="DEAD/DEAH_box_helicase_dom"/>
</dbReference>
<keyword evidence="8" id="KW-0413">Isomerase</keyword>
<keyword evidence="2" id="KW-0227">DNA damage</keyword>
<accession>A0ABW0HYA0</accession>
<sequence length="1494" mass="166187">MKKSQPAIPFHPLIAEWFEASFGEPTNVQREAWHAIGEGSHTLIAAPTGSGKTLAALLPCLDRLARGERPDKPGVSVVYISPLKALNNDIHHHAIGFVDELQKLAASKDVTWEDIRSAVRTGDTTASARAAMIRKPPDLLVTTPESLYLLLTSEKGRDMLSTVRHVIIDEIHDLAADKRGAHLALSLERLGRLAEKQPQRIGVSATQKPLEKVARFLAGWETAPESGTAATPRAVAIVESAMNKRIDVRVTMPDQDRPATSREAVWLPLLDRIVQEMEGCRAVILFVNSRRLSERLCLRLNDHVGYEMARSHHGSLSKELRLDVEKQLKEGQLRCIVATSSLELGIDVGHIDKVIQIDSPQEAARGIQRIGRAGHAVGESSHGVLIARVKAALPEMAVLARQVALRQIEEIRIPHSPMDVLSQHIVSMASSAAWPVEELHRFIQGCDSYNDFPYARLEQMLLVLSGFYPFAKPLLDWDRQSNAISARSNTAMAAITGVGTIPQTGNYPVHHLDSRAHLGELDEEYIQESRVGDVFQLGTSSWMIREISNDRVYVSESGNRFSEIPFWRNEAGSRSFEVGMATGAFLHELSVKLELDEAGGSVPAATEIPAETAREIELDKLATEWLISQYALDGLASSELISFVRAQHRACAIPTDKTIVVEQYRDIMNQTRIIIHSLFGRTVNRAWLLAIKRQFEQLRPYRPYGNAKDGGIEIVMPEWDSSWMQVVLQVTAENIELLLTEAISGSPLLGIAFRRIAENSLLLSRSFTRTPLWQKRFRSEELLRGALPYADDFPYLHEAMKECLRDELRIEDLKLLLGRIATGELKIVFKETPYPSPLAAQFIAEYANMKVYEGDGLDETTKLHLLSVSKEMASRLFDTDAYAASTGQEALAHERERLSEPERKPESAEELASLLKARGDMTSAEITKLAGEQSLGWLRELQRKGRAATVDPAGDGEYRWIASDEKDVYAKFPADRRSAAFVVGRYAERVLSFTEAELCDRYPSMTLAQARITVDDLVGQGIIERAPHAVDENERLWSSVKIASRIVRSTIRIARSKAEPIDPAAWCSRIAFMQHALNGTQQQGGEGLLSVIERLQGIYLPLSHWETIIFPSRIAAYKKEQLDLLCATGEIVWLGRKEDNEAEGKIAFFLAGSRALYLPLVAPNDDTSSTKFPELLGLLRKSGASFLTRLSRDTGRQPSELVGELIELVWEGRVSNDQFAPLRLHDSTKHGQWAKTGSGLGRWYATSLLCDEESGSDGEPVRDQGSVRNAKLEPTLSSTEGEQGNAEQSPVLGWTRHLLQSFGLVNKELVAKLAPYPWDVFYPVLKKLEEWGAITRGAFIQGMSAVQFTTRELAEAVRQPLPVMTAASVTVLSSVDPANPYGLLVDWPQSQSLQAGPSSYSRKPGNFLVLQGSRWLFWVEGNGKKIYSLAEEMPLSDQTEVVQLSLQTIMRRRNLVKVKVDAWNDAPIAGTEAGERLKQLGGERDRQSLVFWLR</sequence>
<dbReference type="Pfam" id="PF00271">
    <property type="entry name" value="Helicase_C"/>
    <property type="match status" value="1"/>
</dbReference>
<evidence type="ECO:0000256" key="2">
    <source>
        <dbReference type="ARBA" id="ARBA00022763"/>
    </source>
</evidence>
<dbReference type="PANTHER" id="PTHR47962:SF5">
    <property type="entry name" value="ATP-DEPENDENT HELICASE LHR-RELATED"/>
    <property type="match status" value="1"/>
</dbReference>
<evidence type="ECO:0000259" key="11">
    <source>
        <dbReference type="PROSITE" id="PS51194"/>
    </source>
</evidence>
<dbReference type="RefSeq" id="WP_378137654.1">
    <property type="nucleotide sequence ID" value="NZ_JBHSMI010000052.1"/>
</dbReference>
<feature type="domain" description="Helicase ATP-binding" evidence="10">
    <location>
        <begin position="33"/>
        <end position="225"/>
    </location>
</feature>
<dbReference type="InterPro" id="IPR027417">
    <property type="entry name" value="P-loop_NTPase"/>
</dbReference>
<dbReference type="PROSITE" id="PS51192">
    <property type="entry name" value="HELICASE_ATP_BIND_1"/>
    <property type="match status" value="1"/>
</dbReference>
<evidence type="ECO:0000259" key="10">
    <source>
        <dbReference type="PROSITE" id="PS51192"/>
    </source>
</evidence>
<evidence type="ECO:0000256" key="3">
    <source>
        <dbReference type="ARBA" id="ARBA00022801"/>
    </source>
</evidence>
<dbReference type="InterPro" id="IPR055368">
    <property type="entry name" value="WH3_Lhr"/>
</dbReference>
<dbReference type="InterPro" id="IPR052511">
    <property type="entry name" value="ATP-dep_Helicase"/>
</dbReference>
<dbReference type="PANTHER" id="PTHR47962">
    <property type="entry name" value="ATP-DEPENDENT HELICASE LHR-RELATED-RELATED"/>
    <property type="match status" value="1"/>
</dbReference>
<dbReference type="SMART" id="SM00490">
    <property type="entry name" value="HELICc"/>
    <property type="match status" value="1"/>
</dbReference>
<dbReference type="Pfam" id="PF23236">
    <property type="entry name" value="WHD_2nd_Lhr"/>
    <property type="match status" value="1"/>
</dbReference>
<feature type="domain" description="Helicase C-terminal" evidence="11">
    <location>
        <begin position="269"/>
        <end position="424"/>
    </location>
</feature>
<proteinExistence type="predicted"/>
<dbReference type="InterPro" id="IPR013701">
    <property type="entry name" value="Lhr-like_DEAD/DEAH_assoc"/>
</dbReference>
<evidence type="ECO:0000256" key="7">
    <source>
        <dbReference type="ARBA" id="ARBA00023204"/>
    </source>
</evidence>
<dbReference type="Proteomes" id="UP001596113">
    <property type="component" value="Unassembled WGS sequence"/>
</dbReference>
<dbReference type="Pfam" id="PF23234">
    <property type="entry name" value="WHD_4th_Lhr"/>
    <property type="match status" value="1"/>
</dbReference>
<dbReference type="InterPro" id="IPR055367">
    <property type="entry name" value="WH4_Lhr"/>
</dbReference>
<evidence type="ECO:0000313" key="13">
    <source>
        <dbReference type="Proteomes" id="UP001596113"/>
    </source>
</evidence>
<evidence type="ECO:0000256" key="4">
    <source>
        <dbReference type="ARBA" id="ARBA00022806"/>
    </source>
</evidence>
<evidence type="ECO:0000313" key="12">
    <source>
        <dbReference type="EMBL" id="MFC5405928.1"/>
    </source>
</evidence>
<dbReference type="GO" id="GO:0016787">
    <property type="term" value="F:hydrolase activity"/>
    <property type="evidence" value="ECO:0007669"/>
    <property type="project" value="UniProtKB-KW"/>
</dbReference>
<dbReference type="EC" id="3.6.4.-" evidence="12"/>
<organism evidence="12 13">
    <name type="scientific">Cohnella soli</name>
    <dbReference type="NCBI Taxonomy" id="425005"/>
    <lineage>
        <taxon>Bacteria</taxon>
        <taxon>Bacillati</taxon>
        <taxon>Bacillota</taxon>
        <taxon>Bacilli</taxon>
        <taxon>Bacillales</taxon>
        <taxon>Paenibacillaceae</taxon>
        <taxon>Cohnella</taxon>
    </lineage>
</organism>
<evidence type="ECO:0000256" key="6">
    <source>
        <dbReference type="ARBA" id="ARBA00023125"/>
    </source>
</evidence>
<keyword evidence="5" id="KW-0067">ATP-binding</keyword>
<evidence type="ECO:0000256" key="5">
    <source>
        <dbReference type="ARBA" id="ARBA00022840"/>
    </source>
</evidence>
<dbReference type="Pfam" id="PF19306">
    <property type="entry name" value="WHD_Lhr"/>
    <property type="match status" value="1"/>
</dbReference>
<dbReference type="GO" id="GO:0004386">
    <property type="term" value="F:helicase activity"/>
    <property type="evidence" value="ECO:0007669"/>
    <property type="project" value="UniProtKB-KW"/>
</dbReference>
<keyword evidence="3 12" id="KW-0378">Hydrolase</keyword>
<feature type="compositionally biased region" description="Polar residues" evidence="9">
    <location>
        <begin position="1275"/>
        <end position="1288"/>
    </location>
</feature>
<keyword evidence="6" id="KW-0238">DNA-binding</keyword>
<dbReference type="CDD" id="cd17922">
    <property type="entry name" value="DEXHc_LHR-like"/>
    <property type="match status" value="1"/>
</dbReference>
<dbReference type="Pfam" id="PF08494">
    <property type="entry name" value="DEAD_assoc"/>
    <property type="match status" value="1"/>
</dbReference>
<keyword evidence="7" id="KW-0234">DNA repair</keyword>
<dbReference type="SMART" id="SM00487">
    <property type="entry name" value="DEXDc"/>
    <property type="match status" value="1"/>
</dbReference>
<feature type="region of interest" description="Disordered" evidence="9">
    <location>
        <begin position="1254"/>
        <end position="1288"/>
    </location>
</feature>
<dbReference type="SUPFAM" id="SSF52540">
    <property type="entry name" value="P-loop containing nucleoside triphosphate hydrolases"/>
    <property type="match status" value="1"/>
</dbReference>
<evidence type="ECO:0000256" key="9">
    <source>
        <dbReference type="SAM" id="MobiDB-lite"/>
    </source>
</evidence>
<reference evidence="13" key="1">
    <citation type="journal article" date="2019" name="Int. J. Syst. Evol. Microbiol.">
        <title>The Global Catalogue of Microorganisms (GCM) 10K type strain sequencing project: providing services to taxonomists for standard genome sequencing and annotation.</title>
        <authorList>
            <consortium name="The Broad Institute Genomics Platform"/>
            <consortium name="The Broad Institute Genome Sequencing Center for Infectious Disease"/>
            <person name="Wu L."/>
            <person name="Ma J."/>
        </authorList>
    </citation>
    <scope>NUCLEOTIDE SEQUENCE [LARGE SCALE GENOMIC DNA]</scope>
    <source>
        <strain evidence="13">CGMCC 1.18575</strain>
    </source>
</reference>
<dbReference type="InterPro" id="IPR045628">
    <property type="entry name" value="Lhr_WH_dom"/>
</dbReference>
<evidence type="ECO:0000256" key="8">
    <source>
        <dbReference type="ARBA" id="ARBA00023235"/>
    </source>
</evidence>
<keyword evidence="13" id="KW-1185">Reference proteome</keyword>
<dbReference type="EMBL" id="JBHSMI010000052">
    <property type="protein sequence ID" value="MFC5405928.1"/>
    <property type="molecule type" value="Genomic_DNA"/>
</dbReference>
<comment type="caution">
    <text evidence="12">The sequence shown here is derived from an EMBL/GenBank/DDBJ whole genome shotgun (WGS) entry which is preliminary data.</text>
</comment>
<keyword evidence="1" id="KW-0547">Nucleotide-binding</keyword>